<organism evidence="1 2">
    <name type="scientific">Araneus ventricosus</name>
    <name type="common">Orbweaver spider</name>
    <name type="synonym">Epeira ventricosa</name>
    <dbReference type="NCBI Taxonomy" id="182803"/>
    <lineage>
        <taxon>Eukaryota</taxon>
        <taxon>Metazoa</taxon>
        <taxon>Ecdysozoa</taxon>
        <taxon>Arthropoda</taxon>
        <taxon>Chelicerata</taxon>
        <taxon>Arachnida</taxon>
        <taxon>Araneae</taxon>
        <taxon>Araneomorphae</taxon>
        <taxon>Entelegynae</taxon>
        <taxon>Araneoidea</taxon>
        <taxon>Araneidae</taxon>
        <taxon>Araneus</taxon>
    </lineage>
</organism>
<comment type="caution">
    <text evidence="1">The sequence shown here is derived from an EMBL/GenBank/DDBJ whole genome shotgun (WGS) entry which is preliminary data.</text>
</comment>
<name>A0A4Y2M1X0_ARAVE</name>
<reference evidence="1 2" key="1">
    <citation type="journal article" date="2019" name="Sci. Rep.">
        <title>Orb-weaving spider Araneus ventricosus genome elucidates the spidroin gene catalogue.</title>
        <authorList>
            <person name="Kono N."/>
            <person name="Nakamura H."/>
            <person name="Ohtoshi R."/>
            <person name="Moran D.A.P."/>
            <person name="Shinohara A."/>
            <person name="Yoshida Y."/>
            <person name="Fujiwara M."/>
            <person name="Mori M."/>
            <person name="Tomita M."/>
            <person name="Arakawa K."/>
        </authorList>
    </citation>
    <scope>NUCLEOTIDE SEQUENCE [LARGE SCALE GENOMIC DNA]</scope>
</reference>
<feature type="non-terminal residue" evidence="1">
    <location>
        <position position="46"/>
    </location>
</feature>
<dbReference type="EMBL" id="BGPR01201727">
    <property type="protein sequence ID" value="GBN19726.1"/>
    <property type="molecule type" value="Genomic_DNA"/>
</dbReference>
<keyword evidence="2" id="KW-1185">Reference proteome</keyword>
<evidence type="ECO:0000313" key="2">
    <source>
        <dbReference type="Proteomes" id="UP000499080"/>
    </source>
</evidence>
<dbReference type="Proteomes" id="UP000499080">
    <property type="component" value="Unassembled WGS sequence"/>
</dbReference>
<dbReference type="AlphaFoldDB" id="A0A4Y2M1X0"/>
<proteinExistence type="predicted"/>
<protein>
    <submittedName>
        <fullName evidence="1">Uncharacterized protein</fullName>
    </submittedName>
</protein>
<accession>A0A4Y2M1X0</accession>
<evidence type="ECO:0000313" key="1">
    <source>
        <dbReference type="EMBL" id="GBN19726.1"/>
    </source>
</evidence>
<gene>
    <name evidence="1" type="ORF">AVEN_201071_1</name>
</gene>
<sequence>MSLVIFTSRFEATRERPRNVERPPDDRIVYELWTSSEEFFPLQTVD</sequence>